<feature type="region of interest" description="Disordered" evidence="1">
    <location>
        <begin position="1136"/>
        <end position="1207"/>
    </location>
</feature>
<name>A0AAV4J6K4_9GAST</name>
<organism evidence="2 3">
    <name type="scientific">Elysia marginata</name>
    <dbReference type="NCBI Taxonomy" id="1093978"/>
    <lineage>
        <taxon>Eukaryota</taxon>
        <taxon>Metazoa</taxon>
        <taxon>Spiralia</taxon>
        <taxon>Lophotrochozoa</taxon>
        <taxon>Mollusca</taxon>
        <taxon>Gastropoda</taxon>
        <taxon>Heterobranchia</taxon>
        <taxon>Euthyneura</taxon>
        <taxon>Panpulmonata</taxon>
        <taxon>Sacoglossa</taxon>
        <taxon>Placobranchoidea</taxon>
        <taxon>Plakobranchidae</taxon>
        <taxon>Elysia</taxon>
    </lineage>
</organism>
<feature type="compositionally biased region" description="Polar residues" evidence="1">
    <location>
        <begin position="3180"/>
        <end position="3189"/>
    </location>
</feature>
<feature type="region of interest" description="Disordered" evidence="1">
    <location>
        <begin position="3002"/>
        <end position="3038"/>
    </location>
</feature>
<feature type="compositionally biased region" description="Acidic residues" evidence="1">
    <location>
        <begin position="164"/>
        <end position="201"/>
    </location>
</feature>
<reference evidence="2 3" key="1">
    <citation type="journal article" date="2021" name="Elife">
        <title>Chloroplast acquisition without the gene transfer in kleptoplastic sea slugs, Plakobranchus ocellatus.</title>
        <authorList>
            <person name="Maeda T."/>
            <person name="Takahashi S."/>
            <person name="Yoshida T."/>
            <person name="Shimamura S."/>
            <person name="Takaki Y."/>
            <person name="Nagai Y."/>
            <person name="Toyoda A."/>
            <person name="Suzuki Y."/>
            <person name="Arimoto A."/>
            <person name="Ishii H."/>
            <person name="Satoh N."/>
            <person name="Nishiyama T."/>
            <person name="Hasebe M."/>
            <person name="Maruyama T."/>
            <person name="Minagawa J."/>
            <person name="Obokata J."/>
            <person name="Shigenobu S."/>
        </authorList>
    </citation>
    <scope>NUCLEOTIDE SEQUENCE [LARGE SCALE GENOMIC DNA]</scope>
</reference>
<dbReference type="Proteomes" id="UP000762676">
    <property type="component" value="Unassembled WGS sequence"/>
</dbReference>
<feature type="compositionally biased region" description="Polar residues" evidence="1">
    <location>
        <begin position="10"/>
        <end position="33"/>
    </location>
</feature>
<accession>A0AAV4J6K4</accession>
<sequence>MCSQKGLDDINTTPQAPIRGKNSTSIDFSDRTNSYINPLTNEEVGIETQEINHNGPTNLELATTSDSTFEHTYHLSNSQQYGNMCTENRSHSETVCTDQAFSHSDDSLRIPSPDKGQNQFTHQGCEIGHRSTSIASELYKNAGDHNDTDEPDDANDTDKTNDASDTDDTNDSDDTYDTDETDDIDDTNNIDDADDASDTDDTNSIFESTHEEDRGFIQKKCSTMKPGDNNGPSKLETVFNPKPINDDRKSTDMPDHCSRFLDPELFDKPVEENSTFIGSYLSYVMKNVGEQGKDQGSTTLEINVPTQVHGQLENVKINKTKCLQSTDHVNKSSNLDTPTMKILVEAMLSGPAVNLEKEFHDKRCIEQANVSIPIVHEFEKESHADNFCPYPVSIISSCHNSPRGGCQQNLSGASSLIEMKVKDKYENNHQKKTELSSSRDNDHPLISECQIPLDYNGKDPYIIQSNILNGCGLSPNTQSIENSTSQIDFYCNIATEEERIPDSISTKEIILTASRSEIKSTSCYRDSIPMPDDCSLLSSLSPYMNLKKELCEQSQQLSERRMSNNENHTCLTQNPNLIKFIGNEQSPVFSPTPCHSNTVENETKALEESPKHGTTFAVLSSLEKENLHQEISMNNQQRCFGNGEKNIPNRHSECENMNSVFKKLTRTQMLPVKGNAKITKVDYKADENTTNGTETGRIQSSSNSVQTSVLTNIKNLVQSPSTPWKRLMETNISSMLDSGRGEIPANQATTVADLIDITESEPIRTRDPHLRLNLTSGDGVISLKNIDLYQVPTHCFRNENEFVHTCKLEDRYREDAQGALDYSYSDEPLVNSSWCQKRSFDGCEDFTSQKEDVHETQSASSQVDSELCHSSTKFVSENLTLGCFRTTFLDFEETDKCQFRQFTNSPEFVVLPEFNNRHDYVTNELDLAKTLCPSFHDNDDYVKTVEDMPYGEVTNNPSTDLIYLSKNADPIIHIDGNGEEDSCGGADYAVQNNVEDDIVSDGNDEDQKEISRSKEFKHPPEAEKVKETINNDFLLSEQNLQLVPFSSNYGYENVADQGTYLENRVLHDMEQRENRTFLPYEIEKTNDEDSVDLCLELKNKRDPDCRTCTGWDLRFEDRERLTHGTCISKEGRRVNKPIDNVSSIPNDEDHSLEENVSTIGSPQLYEETPLTPGAYASSKDSKKSFTGRNEATENGTGESDSVSDSEQSLLWLDTDKGSLDIELVTNETIEGTNAVEEEQYCSINAYANDKDTEIHSDIDCEIRLSRYKEWKNSSLALVHKESSLMKSKDSSIDNINLQDRAFNSLSKTTIAENGESNQLHDVLVENIGENECYSNFIIVTGKNVSRRSPKTFILPTAKNLVQSPTTPWKRLVETNIDSLLDSRKGEPFIDQGDICLYNPHIVRTDTSITTSDTRETITPIDGVSCIESSDILQRPMQCFRDTNVSLDCAQTHSSVIHQVSPSQCFEQFDENVDVRIMKNSAAGDHLSLSCGFDDSKTALESGQTIHLCNKNCEKQQRDLLPLGNNYETNYWTAEEVCEVFPTPADYDSQIAIADVERYSSEKEKVKDCKSEPRVEVSKDENLVFATATCSSTPSTAKETDDTITTSESPQTTLSTDQTEASGSQSPAKDSFYDQGNSNDFVVVGKSEVTNYLTDDNLESNKRTGPLSSCEMNFPVHLFNTTIENEILEREKITKENIWAHTNERFTINGTDTFLQDKSVISCHELTLGQKTKDGALIREQDSIAIMCSLGGMGSETDSATSLNTQLHMHSLCLDNQYTEVTEKTPSISGLSPSKINKPLTIAYTQKTEECNRKDSSENLENNTYITVGNSPLNIMKMSFTNTATTLKPISQLSRDPLIQWKRLVESNIQSMFGKEICFPKVNKVIVRPFLGMYSNLMMADNQYVTNGGFVKNPSVAFDPLCLPTVQETCAEKTGGPISTTRKQDNTSDSNVGFQHVDSLFSITPEYQTNLQKEVSVNARKVDVEESDFEMNSLIRGRSPVNERISDNNNKVCEVCLSRPCELEFSTRFCFLEGTQDPIDLDDSMKEEYNSPREMLGENDFLSTSPTNETSALHKNTSLYDNTSYLAFSGDEESESSKQITGNQKLKLEIYSNKGEDLDHSESYLLSIRESIGNANGEATAKDYEAAVNKINADEIEEGGVVKTLHSTKLFANTESLLNQEACFSLYSHPKVKEFFQVPQNTDNFENQRECFIISSEKNSTLQNILNQNAIAYSNGCTLDTDMMNFNDISNEDNMDCESSNEKFKEYLRNSGESEVRASIAKFFETFDKYSTYRQADKTSMQTMGPASVKHLEKDPATQWKRLMETNIDSMLNVSHGSISINQSAAVRPYNNNMESHEAQGIDPTNSWDCYSHAPIASMPDSTADMGCESSHSLRKQSKNFFEVNKNADCSFLDLERKHSKQFNTDFPGNGDTMAEENKVRMGLLEHTDTNFEPDNEIINSGMLSIEDTAHPVDSYFSDIKNVETTPVVQTCTNTFDKYYCFSILGARSEINLVPNDSLDINLQEEVSTNFEMLENDDLKNHRPNPLKVLSHPIDSGLNVENKFDAETSMSKVSDEFEGTISTSVAENENYCTENDICSVDEVGYWSMVHCLHGNGLNDKDCDGDDFQSNQILSPKVKTGQTLYRQLSSCDAQADNIPSTREDSARFKQKEPDTWSAFVSSYDEMTEGISRGKNEACVISSHMSPKLEGCVEEKLSRFPSKTIPTAHSNFIPTVSIDNKSVTASNTQLTPSFSKEPSRAQLILKSDIRSLLTRDIKSMHCFKEEPDSLFQMSPKIIDCTGSINNHKEKRKTSDQNSGINAFCNKHINKNSFNHTNLYSEFSIQENEKNKQTKDFKSPSCVISCHAMFEKVELCSLLDVVQSFSNVSSVTVLPPAPEVILDNYVTSSLREPSSYTKLSLVKSHEENHESPPTKGRIGQGLLAITSMIKNLFGVSDTAPNGNDSRKCQKQMSVRFKGPPDLRCLRDRDGLDTYIVDGEKLVRERVRKGVSKTDRRRQRRQKARSKQQMSVSGKTKRISRHPDDFCYENTKESKDIKQHVMSVPKQSYSEGEKPVSDWRPDIIAKPLDFQCHGSKKSGYKILNMDTRISTKPKIRRHSMLTVDTNSTANDQALSEFFSSSRDKELSSPNHPFSFSSKTIKIKDIVQTKGATGEDNKNGIHLTKKSSGISQSHATRPEDRFDSSNDSTENESGDNTESAGTDIEPSDILKYSLECLLEVVIERGKIGQAFVADFDGQVLARTGGGDISRGDVLAIDRSLTSRYPGLTKLGVFSEVFTCIRCQRETPSITGTSDRRVFAALRGCNSLVVGLGLNSVPGSCIKEVEELYEALKQRGL</sequence>
<keyword evidence="3" id="KW-1185">Reference proteome</keyword>
<protein>
    <submittedName>
        <fullName evidence="2">Uncharacterized protein</fullName>
    </submittedName>
</protein>
<feature type="compositionally biased region" description="Basic residues" evidence="1">
    <location>
        <begin position="3002"/>
        <end position="3021"/>
    </location>
</feature>
<gene>
    <name evidence="2" type="ORF">ElyMa_003244200</name>
</gene>
<evidence type="ECO:0000313" key="3">
    <source>
        <dbReference type="Proteomes" id="UP000762676"/>
    </source>
</evidence>
<proteinExistence type="predicted"/>
<feature type="compositionally biased region" description="Polar residues" evidence="1">
    <location>
        <begin position="1184"/>
        <end position="1207"/>
    </location>
</feature>
<evidence type="ECO:0000313" key="2">
    <source>
        <dbReference type="EMBL" id="GFS17619.1"/>
    </source>
</evidence>
<feature type="compositionally biased region" description="Polar residues" evidence="1">
    <location>
        <begin position="1602"/>
        <end position="1634"/>
    </location>
</feature>
<feature type="region of interest" description="Disordered" evidence="1">
    <location>
        <begin position="3165"/>
        <end position="3218"/>
    </location>
</feature>
<dbReference type="EMBL" id="BMAT01006665">
    <property type="protein sequence ID" value="GFS17619.1"/>
    <property type="molecule type" value="Genomic_DNA"/>
</dbReference>
<feature type="region of interest" description="Disordered" evidence="1">
    <location>
        <begin position="1"/>
        <end position="33"/>
    </location>
</feature>
<feature type="region of interest" description="Disordered" evidence="1">
    <location>
        <begin position="1589"/>
        <end position="1634"/>
    </location>
</feature>
<comment type="caution">
    <text evidence="2">The sequence shown here is derived from an EMBL/GenBank/DDBJ whole genome shotgun (WGS) entry which is preliminary data.</text>
</comment>
<evidence type="ECO:0000256" key="1">
    <source>
        <dbReference type="SAM" id="MobiDB-lite"/>
    </source>
</evidence>
<feature type="region of interest" description="Disordered" evidence="1">
    <location>
        <begin position="102"/>
        <end position="122"/>
    </location>
</feature>
<feature type="compositionally biased region" description="Basic and acidic residues" evidence="1">
    <location>
        <begin position="244"/>
        <end position="253"/>
    </location>
</feature>
<feature type="region of interest" description="Disordered" evidence="1">
    <location>
        <begin position="141"/>
        <end position="253"/>
    </location>
</feature>